<dbReference type="KEGG" id="nyu:D7D52_34070"/>
<keyword evidence="2" id="KW-1185">Reference proteome</keyword>
<dbReference type="RefSeq" id="WP_120743049.1">
    <property type="nucleotide sequence ID" value="NZ_CP032568.1"/>
</dbReference>
<sequence length="251" mass="28498">MSGKEFRQQPHETRFLEFVSQERAIAMALVPTAIGRSPRAARTMVHRLRQSGQLQVTRMDTGEPGPWRPSPYFDDPDAPAHGPLWVFPGRETCWGYTDFDPGPWEPRPSMAAHMTAVTALRLALMGMETDPELWTSERLLYHRLRSENGQSIGHVHDAWFQDFTDPDKVWAVEVELTRKRGAGRLQHTMTAALDAADRHELAGVLYFVRGETLRRAVEATAVRIANKRGIERVPNLEIHDLDATLARKEMP</sequence>
<reference evidence="1 2" key="1">
    <citation type="submission" date="2018-09" db="EMBL/GenBank/DDBJ databases">
        <title>Nocardia yunnanensis sp. nov., an actinomycete isolated from a soil sample.</title>
        <authorList>
            <person name="Zhang J."/>
        </authorList>
    </citation>
    <scope>NUCLEOTIDE SEQUENCE [LARGE SCALE GENOMIC DNA]</scope>
    <source>
        <strain evidence="1 2">CFHS0054</strain>
    </source>
</reference>
<evidence type="ECO:0000313" key="2">
    <source>
        <dbReference type="Proteomes" id="UP000267164"/>
    </source>
</evidence>
<name>A0A386ZLI3_9NOCA</name>
<evidence type="ECO:0008006" key="3">
    <source>
        <dbReference type="Google" id="ProtNLM"/>
    </source>
</evidence>
<dbReference type="EMBL" id="CP032568">
    <property type="protein sequence ID" value="AYF78014.1"/>
    <property type="molecule type" value="Genomic_DNA"/>
</dbReference>
<accession>A0A386ZLI3</accession>
<gene>
    <name evidence="1" type="ORF">D7D52_34070</name>
</gene>
<proteinExistence type="predicted"/>
<protein>
    <recommendedName>
        <fullName evidence="3">Protein involved in plasmid replication-relaxation</fullName>
    </recommendedName>
</protein>
<organism evidence="1 2">
    <name type="scientific">Nocardia yunnanensis</name>
    <dbReference type="NCBI Taxonomy" id="2382165"/>
    <lineage>
        <taxon>Bacteria</taxon>
        <taxon>Bacillati</taxon>
        <taxon>Actinomycetota</taxon>
        <taxon>Actinomycetes</taxon>
        <taxon>Mycobacteriales</taxon>
        <taxon>Nocardiaceae</taxon>
        <taxon>Nocardia</taxon>
    </lineage>
</organism>
<dbReference type="AlphaFoldDB" id="A0A386ZLI3"/>
<dbReference type="Proteomes" id="UP000267164">
    <property type="component" value="Chromosome"/>
</dbReference>
<dbReference type="OrthoDB" id="4535938at2"/>
<evidence type="ECO:0000313" key="1">
    <source>
        <dbReference type="EMBL" id="AYF78014.1"/>
    </source>
</evidence>